<feature type="transmembrane region" description="Helical" evidence="1">
    <location>
        <begin position="176"/>
        <end position="196"/>
    </location>
</feature>
<evidence type="ECO:0000256" key="1">
    <source>
        <dbReference type="SAM" id="Phobius"/>
    </source>
</evidence>
<dbReference type="PANTHER" id="PTHR30354">
    <property type="entry name" value="GNT FAMILY GLUCONATE TRANSPORTER"/>
    <property type="match status" value="1"/>
</dbReference>
<evidence type="ECO:0000313" key="3">
    <source>
        <dbReference type="Proteomes" id="UP000633619"/>
    </source>
</evidence>
<dbReference type="EMBL" id="JAECVW010000001">
    <property type="protein sequence ID" value="MBH8593808.1"/>
    <property type="molecule type" value="Genomic_DNA"/>
</dbReference>
<organism evidence="2 3">
    <name type="scientific">Thermoactinomyces intermedius</name>
    <dbReference type="NCBI Taxonomy" id="2024"/>
    <lineage>
        <taxon>Bacteria</taxon>
        <taxon>Bacillati</taxon>
        <taxon>Bacillota</taxon>
        <taxon>Bacilli</taxon>
        <taxon>Bacillales</taxon>
        <taxon>Thermoactinomycetaceae</taxon>
        <taxon>Thermoactinomyces</taxon>
    </lineage>
</organism>
<gene>
    <name evidence="2" type="ORF">I8U20_00520</name>
</gene>
<proteinExistence type="predicted"/>
<dbReference type="GO" id="GO:0015128">
    <property type="term" value="F:gluconate transmembrane transporter activity"/>
    <property type="evidence" value="ECO:0007669"/>
    <property type="project" value="InterPro"/>
</dbReference>
<protein>
    <submittedName>
        <fullName evidence="2">GntP family permease</fullName>
    </submittedName>
</protein>
<keyword evidence="1" id="KW-0812">Transmembrane</keyword>
<keyword evidence="1" id="KW-0472">Membrane</keyword>
<reference evidence="2 3" key="1">
    <citation type="submission" date="2020-12" db="EMBL/GenBank/DDBJ databases">
        <title>WGS of Thermoactinomyces spp.</title>
        <authorList>
            <person name="Cheng K."/>
        </authorList>
    </citation>
    <scope>NUCLEOTIDE SEQUENCE [LARGE SCALE GENOMIC DNA]</scope>
    <source>
        <strain evidence="3">CICC 10671\DSM 43846</strain>
    </source>
</reference>
<keyword evidence="3" id="KW-1185">Reference proteome</keyword>
<dbReference type="AlphaFoldDB" id="A0A8I1AD04"/>
<accession>A0A8I1AD04</accession>
<keyword evidence="1" id="KW-1133">Transmembrane helix</keyword>
<name>A0A8I1AD04_THEIN</name>
<sequence>MDQVLGVWALVLSLTLGILAGILITWVTQKRAGKAWGFKKPDFRQSLTAGVSGSLLAIMNTASEVGFGNVIAGLPGFQSITRALLSMDVNPLFSEALSINILAGITGSASGGMSIALDIMGQKYLELAVSIGLDPEVLHRIASMSAGGMDTLPHNGAVITLLAICGLTHREAYPDIFAITVIKTLVVPCLILLTIATGMV</sequence>
<dbReference type="RefSeq" id="WP_198053035.1">
    <property type="nucleotide sequence ID" value="NZ_JAECVW010000001.1"/>
</dbReference>
<feature type="transmembrane region" description="Helical" evidence="1">
    <location>
        <begin position="6"/>
        <end position="27"/>
    </location>
</feature>
<evidence type="ECO:0000313" key="2">
    <source>
        <dbReference type="EMBL" id="MBH8593808.1"/>
    </source>
</evidence>
<dbReference type="InterPro" id="IPR003474">
    <property type="entry name" value="Glcn_transporter"/>
</dbReference>
<comment type="caution">
    <text evidence="2">The sequence shown here is derived from an EMBL/GenBank/DDBJ whole genome shotgun (WGS) entry which is preliminary data.</text>
</comment>
<dbReference type="Proteomes" id="UP000633619">
    <property type="component" value="Unassembled WGS sequence"/>
</dbReference>
<dbReference type="GO" id="GO:0005886">
    <property type="term" value="C:plasma membrane"/>
    <property type="evidence" value="ECO:0007669"/>
    <property type="project" value="TreeGrafter"/>
</dbReference>
<dbReference type="PANTHER" id="PTHR30354:SF7">
    <property type="entry name" value="BLL7963 PROTEIN"/>
    <property type="match status" value="1"/>
</dbReference>